<dbReference type="EMBL" id="MASW01000002">
    <property type="protein sequence ID" value="PXY28100.1"/>
    <property type="molecule type" value="Genomic_DNA"/>
</dbReference>
<dbReference type="AlphaFoldDB" id="A0A2V4B1E4"/>
<evidence type="ECO:0000313" key="1">
    <source>
        <dbReference type="EMBL" id="PXY28100.1"/>
    </source>
</evidence>
<name>A0A2V4B1E4_9PSEU</name>
<dbReference type="RefSeq" id="WP_112282108.1">
    <property type="nucleotide sequence ID" value="NZ_MASW01000002.1"/>
</dbReference>
<gene>
    <name evidence="1" type="ORF">BAY60_17330</name>
</gene>
<organism evidence="1 2">
    <name type="scientific">Prauserella muralis</name>
    <dbReference type="NCBI Taxonomy" id="588067"/>
    <lineage>
        <taxon>Bacteria</taxon>
        <taxon>Bacillati</taxon>
        <taxon>Actinomycetota</taxon>
        <taxon>Actinomycetes</taxon>
        <taxon>Pseudonocardiales</taxon>
        <taxon>Pseudonocardiaceae</taxon>
        <taxon>Prauserella</taxon>
    </lineage>
</organism>
<dbReference type="Proteomes" id="UP000249915">
    <property type="component" value="Unassembled WGS sequence"/>
</dbReference>
<reference evidence="1 2" key="1">
    <citation type="submission" date="2016-07" db="EMBL/GenBank/DDBJ databases">
        <title>Draft genome sequence of Prauserella muralis DSM 45305, isolated from a mould-covered wall in an indoor environment.</title>
        <authorList>
            <person name="Ruckert C."/>
            <person name="Albersmeier A."/>
            <person name="Jiang C.-L."/>
            <person name="Jiang Y."/>
            <person name="Kalinowski J."/>
            <person name="Schneider O."/>
            <person name="Winkler A."/>
            <person name="Zotchev S.B."/>
        </authorList>
    </citation>
    <scope>NUCLEOTIDE SEQUENCE [LARGE SCALE GENOMIC DNA]</scope>
    <source>
        <strain evidence="1 2">DSM 45305</strain>
    </source>
</reference>
<proteinExistence type="predicted"/>
<sequence>MRTTITLDPDVEALVRKAMAERGLSFKEAVNSALRAALGTPHRRRFHTPAFAMGGSTVPLDHALRVAGELEDAEIRRELGVGR</sequence>
<comment type="caution">
    <text evidence="1">The sequence shown here is derived from an EMBL/GenBank/DDBJ whole genome shotgun (WGS) entry which is preliminary data.</text>
</comment>
<accession>A0A2V4B1E4</accession>
<protein>
    <submittedName>
        <fullName evidence="1">Uncharacterized protein</fullName>
    </submittedName>
</protein>
<dbReference type="OrthoDB" id="3579062at2"/>
<keyword evidence="2" id="KW-1185">Reference proteome</keyword>
<evidence type="ECO:0000313" key="2">
    <source>
        <dbReference type="Proteomes" id="UP000249915"/>
    </source>
</evidence>